<feature type="chain" id="PRO_5002643176" evidence="6">
    <location>
        <begin position="18"/>
        <end position="514"/>
    </location>
</feature>
<evidence type="ECO:0000259" key="7">
    <source>
        <dbReference type="PROSITE" id="PS50975"/>
    </source>
</evidence>
<accession>A2E8Z3</accession>
<protein>
    <submittedName>
        <fullName evidence="8">Tubulin-tyrosine ligase family protein</fullName>
    </submittedName>
</protein>
<dbReference type="PROSITE" id="PS50975">
    <property type="entry name" value="ATP_GRASP"/>
    <property type="match status" value="1"/>
</dbReference>
<dbReference type="Pfam" id="PF03133">
    <property type="entry name" value="TTL"/>
    <property type="match status" value="1"/>
</dbReference>
<evidence type="ECO:0000313" key="8">
    <source>
        <dbReference type="EMBL" id="EAY10877.1"/>
    </source>
</evidence>
<gene>
    <name evidence="8" type="ORF">TVAG_012430</name>
</gene>
<keyword evidence="6" id="KW-0732">Signal</keyword>
<proteinExistence type="predicted"/>
<dbReference type="PANTHER" id="PTHR12241">
    <property type="entry name" value="TUBULIN POLYGLUTAMYLASE"/>
    <property type="match status" value="1"/>
</dbReference>
<dbReference type="GO" id="GO:0000226">
    <property type="term" value="P:microtubule cytoskeleton organization"/>
    <property type="evidence" value="ECO:0000318"/>
    <property type="project" value="GO_Central"/>
</dbReference>
<keyword evidence="1 8" id="KW-0436">Ligase</keyword>
<feature type="signal peptide" evidence="6">
    <location>
        <begin position="1"/>
        <end position="17"/>
    </location>
</feature>
<dbReference type="RefSeq" id="XP_001323100.1">
    <property type="nucleotide sequence ID" value="XM_001323065.1"/>
</dbReference>
<dbReference type="PROSITE" id="PS51221">
    <property type="entry name" value="TTL"/>
    <property type="match status" value="1"/>
</dbReference>
<evidence type="ECO:0000313" key="9">
    <source>
        <dbReference type="Proteomes" id="UP000001542"/>
    </source>
</evidence>
<feature type="compositionally biased region" description="Basic and acidic residues" evidence="5">
    <location>
        <begin position="417"/>
        <end position="438"/>
    </location>
</feature>
<dbReference type="Proteomes" id="UP000001542">
    <property type="component" value="Unassembled WGS sequence"/>
</dbReference>
<reference evidence="8" key="2">
    <citation type="journal article" date="2007" name="Science">
        <title>Draft genome sequence of the sexually transmitted pathogen Trichomonas vaginalis.</title>
        <authorList>
            <person name="Carlton J.M."/>
            <person name="Hirt R.P."/>
            <person name="Silva J.C."/>
            <person name="Delcher A.L."/>
            <person name="Schatz M."/>
            <person name="Zhao Q."/>
            <person name="Wortman J.R."/>
            <person name="Bidwell S.L."/>
            <person name="Alsmark U.C.M."/>
            <person name="Besteiro S."/>
            <person name="Sicheritz-Ponten T."/>
            <person name="Noel C.J."/>
            <person name="Dacks J.B."/>
            <person name="Foster P.G."/>
            <person name="Simillion C."/>
            <person name="Van de Peer Y."/>
            <person name="Miranda-Saavedra D."/>
            <person name="Barton G.J."/>
            <person name="Westrop G.D."/>
            <person name="Mueller S."/>
            <person name="Dessi D."/>
            <person name="Fiori P.L."/>
            <person name="Ren Q."/>
            <person name="Paulsen I."/>
            <person name="Zhang H."/>
            <person name="Bastida-Corcuera F.D."/>
            <person name="Simoes-Barbosa A."/>
            <person name="Brown M.T."/>
            <person name="Hayes R.D."/>
            <person name="Mukherjee M."/>
            <person name="Okumura C.Y."/>
            <person name="Schneider R."/>
            <person name="Smith A.J."/>
            <person name="Vanacova S."/>
            <person name="Villalvazo M."/>
            <person name="Haas B.J."/>
            <person name="Pertea M."/>
            <person name="Feldblyum T.V."/>
            <person name="Utterback T.R."/>
            <person name="Shu C.L."/>
            <person name="Osoegawa K."/>
            <person name="de Jong P.J."/>
            <person name="Hrdy I."/>
            <person name="Horvathova L."/>
            <person name="Zubacova Z."/>
            <person name="Dolezal P."/>
            <person name="Malik S.B."/>
            <person name="Logsdon J.M. Jr."/>
            <person name="Henze K."/>
            <person name="Gupta A."/>
            <person name="Wang C.C."/>
            <person name="Dunne R.L."/>
            <person name="Upcroft J.A."/>
            <person name="Upcroft P."/>
            <person name="White O."/>
            <person name="Salzberg S.L."/>
            <person name="Tang P."/>
            <person name="Chiu C.-H."/>
            <person name="Lee Y.-S."/>
            <person name="Embley T.M."/>
            <person name="Coombs G.H."/>
            <person name="Mottram J.C."/>
            <person name="Tachezy J."/>
            <person name="Fraser-Liggett C.M."/>
            <person name="Johnson P.J."/>
        </authorList>
    </citation>
    <scope>NUCLEOTIDE SEQUENCE [LARGE SCALE GENOMIC DNA]</scope>
    <source>
        <strain evidence="8">G3</strain>
    </source>
</reference>
<evidence type="ECO:0000256" key="2">
    <source>
        <dbReference type="ARBA" id="ARBA00022741"/>
    </source>
</evidence>
<dbReference type="eggNOG" id="KOG2158">
    <property type="taxonomic scope" value="Eukaryota"/>
</dbReference>
<evidence type="ECO:0000256" key="1">
    <source>
        <dbReference type="ARBA" id="ARBA00022598"/>
    </source>
</evidence>
<dbReference type="SMR" id="A2E8Z3"/>
<dbReference type="EMBL" id="DS113330">
    <property type="protein sequence ID" value="EAY10877.1"/>
    <property type="molecule type" value="Genomic_DNA"/>
</dbReference>
<dbReference type="GO" id="GO:0046872">
    <property type="term" value="F:metal ion binding"/>
    <property type="evidence" value="ECO:0007669"/>
    <property type="project" value="InterPro"/>
</dbReference>
<dbReference type="Gene3D" id="3.30.470.20">
    <property type="entry name" value="ATP-grasp fold, B domain"/>
    <property type="match status" value="1"/>
</dbReference>
<organism evidence="8 9">
    <name type="scientific">Trichomonas vaginalis (strain ATCC PRA-98 / G3)</name>
    <dbReference type="NCBI Taxonomy" id="412133"/>
    <lineage>
        <taxon>Eukaryota</taxon>
        <taxon>Metamonada</taxon>
        <taxon>Parabasalia</taxon>
        <taxon>Trichomonadida</taxon>
        <taxon>Trichomonadidae</taxon>
        <taxon>Trichomonas</taxon>
    </lineage>
</organism>
<dbReference type="GO" id="GO:0005524">
    <property type="term" value="F:ATP binding"/>
    <property type="evidence" value="ECO:0007669"/>
    <property type="project" value="UniProtKB-UniRule"/>
</dbReference>
<evidence type="ECO:0000256" key="5">
    <source>
        <dbReference type="SAM" id="MobiDB-lite"/>
    </source>
</evidence>
<keyword evidence="3 4" id="KW-0067">ATP-binding</keyword>
<dbReference type="PANTHER" id="PTHR12241:SF154">
    <property type="entry name" value="TUBULIN POLYGLUTAMYLASE TTLL11"/>
    <property type="match status" value="1"/>
</dbReference>
<dbReference type="GO" id="GO:0070740">
    <property type="term" value="F:tubulin-glutamic acid ligase activity"/>
    <property type="evidence" value="ECO:0000318"/>
    <property type="project" value="GO_Central"/>
</dbReference>
<evidence type="ECO:0000256" key="4">
    <source>
        <dbReference type="PROSITE-ProRule" id="PRU00409"/>
    </source>
</evidence>
<dbReference type="AlphaFoldDB" id="A2E8Z3"/>
<feature type="domain" description="ATP-grasp" evidence="7">
    <location>
        <begin position="278"/>
        <end position="325"/>
    </location>
</feature>
<keyword evidence="2 4" id="KW-0547">Nucleotide-binding</keyword>
<dbReference type="VEuPathDB" id="TrichDB:TVAG_012430"/>
<dbReference type="SUPFAM" id="SSF56059">
    <property type="entry name" value="Glutathione synthetase ATP-binding domain-like"/>
    <property type="match status" value="1"/>
</dbReference>
<dbReference type="VEuPathDB" id="TrichDB:TVAGG3_1075120"/>
<dbReference type="InterPro" id="IPR004344">
    <property type="entry name" value="TTL/TTLL_fam"/>
</dbReference>
<dbReference type="InParanoid" id="A2E8Z3"/>
<evidence type="ECO:0000256" key="6">
    <source>
        <dbReference type="SAM" id="SignalP"/>
    </source>
</evidence>
<name>A2E8Z3_TRIV3</name>
<dbReference type="GO" id="GO:0036064">
    <property type="term" value="C:ciliary basal body"/>
    <property type="evidence" value="ECO:0000318"/>
    <property type="project" value="GO_Central"/>
</dbReference>
<dbReference type="GO" id="GO:0015631">
    <property type="term" value="F:tubulin binding"/>
    <property type="evidence" value="ECO:0000318"/>
    <property type="project" value="GO_Central"/>
</dbReference>
<dbReference type="OrthoDB" id="202825at2759"/>
<sequence>MALRVASGKILFGTVIAAITKAGASIVNNEKDKESCPIVWYDTLHEQDHDMQGIKPWQLVNRLPGINYICRKAPLFRLLNRMSLKLPAVYNFFPKSYIVPQEYQQFLEDRKSSNKKYIYKPNNGSLGNGIVIIKPETKFNYQKSSAVIQEFVESALINNTKFDLRIYALVASIHPLRIYVYRDGIARFCSAPNSTDSQFGQITNTAVNRKNPNHVSIEQITKTVSETFAELERVTNTQVLWGKIDRIIVLSVISSLKILRLSEIKYCPAHLFQQCFQLLGFDILIDKNYEPKILEVNYRPSLAANIAKESSLKIDMLSTLIKIMTPPQEHIVKLSTMSEEQINNMFNKKAAHPEILQDIVREGRSLNKYICVYPTNDNERMVEYKLAMNVVSKMSGSIDSRGNIPFMDVTEQVKEENQPEQIKENVTESKKLSARESKGNVSARKSLNNISVQKKTEFRAPIVGESLALKKTPLVYSHSREKDLTIPKHQKITVPSSHYTSRRPIHRATHLLPK</sequence>
<dbReference type="InterPro" id="IPR011761">
    <property type="entry name" value="ATP-grasp"/>
</dbReference>
<dbReference type="KEGG" id="tva:4768814"/>
<feature type="region of interest" description="Disordered" evidence="5">
    <location>
        <begin position="417"/>
        <end position="440"/>
    </location>
</feature>
<keyword evidence="9" id="KW-1185">Reference proteome</keyword>
<reference evidence="8" key="1">
    <citation type="submission" date="2006-10" db="EMBL/GenBank/DDBJ databases">
        <authorList>
            <person name="Amadeo P."/>
            <person name="Zhao Q."/>
            <person name="Wortman J."/>
            <person name="Fraser-Liggett C."/>
            <person name="Carlton J."/>
        </authorList>
    </citation>
    <scope>NUCLEOTIDE SEQUENCE</scope>
    <source>
        <strain evidence="8">G3</strain>
    </source>
</reference>
<evidence type="ECO:0000256" key="3">
    <source>
        <dbReference type="ARBA" id="ARBA00022840"/>
    </source>
</evidence>